<proteinExistence type="predicted"/>
<dbReference type="Pfam" id="PF06245">
    <property type="entry name" value="DUF1015"/>
    <property type="match status" value="1"/>
</dbReference>
<dbReference type="PIRSF" id="PIRSF033563">
    <property type="entry name" value="UCP033563"/>
    <property type="match status" value="1"/>
</dbReference>
<accession>A0A1F5FHC6</accession>
<evidence type="ECO:0000313" key="2">
    <source>
        <dbReference type="Proteomes" id="UP000177187"/>
    </source>
</evidence>
<evidence type="ECO:0008006" key="3">
    <source>
        <dbReference type="Google" id="ProtNLM"/>
    </source>
</evidence>
<sequence>MAKIFPFRAYRYSAKAGDPKNLVTQPYDKISDELRTEYYARSEWNIARVIKSDEGPSDGTNTYAKAAELFRKMIAEGVLTRDDKPAVYAYDIEYEGPGGDTRVRSGFIATAQLEDFSKGHVKPHETTLAGPKADRLNLTRATGASFGLIFMLYPDWEMASDKLLDGAKRGRKPDLEVGDDFGALHRVWVITDEGVIAKLQAILEPVDLFIADGHHRYETVVNYMNEMTAKGKAGAGLGAVDKGMMAFVNMFSKGLTVFATHRLIHSLPEEKADPVRLIGELEKDFEIRVIPMTGGGEDEMLDVLAGEYAEHKTAFGLVIREIEEECYVLTLARPKAVDEFFGQKLSKAYKGLDVAVLHGLILEKILGIDAEALTKQTNVVYARDARNAIKRVHSGEMQMCFLMNPTRPEQVAEVAGADERMPQKSTDFYPKMITGLTINKFDV</sequence>
<protein>
    <recommendedName>
        <fullName evidence="3">Phosphatase</fullName>
    </recommendedName>
</protein>
<organism evidence="1 2">
    <name type="scientific">Candidatus Coatesbacteria bacterium RBG_13_66_14</name>
    <dbReference type="NCBI Taxonomy" id="1817816"/>
    <lineage>
        <taxon>Bacteria</taxon>
        <taxon>Candidatus Coatesiibacteriota</taxon>
    </lineage>
</organism>
<dbReference type="PANTHER" id="PTHR36454:SF1">
    <property type="entry name" value="DUF1015 DOMAIN-CONTAINING PROTEIN"/>
    <property type="match status" value="1"/>
</dbReference>
<dbReference type="STRING" id="1817816.A2Y64_01455"/>
<dbReference type="EMBL" id="MFAF01000018">
    <property type="protein sequence ID" value="OGD78967.1"/>
    <property type="molecule type" value="Genomic_DNA"/>
</dbReference>
<comment type="caution">
    <text evidence="1">The sequence shown here is derived from an EMBL/GenBank/DDBJ whole genome shotgun (WGS) entry which is preliminary data.</text>
</comment>
<name>A0A1F5FHC6_9BACT</name>
<dbReference type="InterPro" id="IPR008323">
    <property type="entry name" value="UCP033563"/>
</dbReference>
<gene>
    <name evidence="1" type="ORF">A2Y64_01455</name>
</gene>
<reference evidence="1 2" key="1">
    <citation type="journal article" date="2016" name="Nat. Commun.">
        <title>Thousands of microbial genomes shed light on interconnected biogeochemical processes in an aquifer system.</title>
        <authorList>
            <person name="Anantharaman K."/>
            <person name="Brown C.T."/>
            <person name="Hug L.A."/>
            <person name="Sharon I."/>
            <person name="Castelle C.J."/>
            <person name="Probst A.J."/>
            <person name="Thomas B.C."/>
            <person name="Singh A."/>
            <person name="Wilkins M.J."/>
            <person name="Karaoz U."/>
            <person name="Brodie E.L."/>
            <person name="Williams K.H."/>
            <person name="Hubbard S.S."/>
            <person name="Banfield J.F."/>
        </authorList>
    </citation>
    <scope>NUCLEOTIDE SEQUENCE [LARGE SCALE GENOMIC DNA]</scope>
</reference>
<dbReference type="PANTHER" id="PTHR36454">
    <property type="entry name" value="LMO2823 PROTEIN"/>
    <property type="match status" value="1"/>
</dbReference>
<dbReference type="Proteomes" id="UP000177187">
    <property type="component" value="Unassembled WGS sequence"/>
</dbReference>
<dbReference type="AlphaFoldDB" id="A0A1F5FHC6"/>
<evidence type="ECO:0000313" key="1">
    <source>
        <dbReference type="EMBL" id="OGD78967.1"/>
    </source>
</evidence>